<dbReference type="EMBL" id="CAKOAT010947376">
    <property type="protein sequence ID" value="CAH8391478.1"/>
    <property type="molecule type" value="Genomic_DNA"/>
</dbReference>
<evidence type="ECO:0000256" key="4">
    <source>
        <dbReference type="ARBA" id="ARBA00022946"/>
    </source>
</evidence>
<comment type="caution">
    <text evidence="7">The sequence shown here is derived from an EMBL/GenBank/DDBJ whole genome shotgun (WGS) entry which is preliminary data.</text>
</comment>
<gene>
    <name evidence="7" type="ORF">ERUC_LOCUS43961</name>
</gene>
<dbReference type="Gene3D" id="3.30.300.90">
    <property type="entry name" value="BolA-like"/>
    <property type="match status" value="1"/>
</dbReference>
<evidence type="ECO:0000256" key="3">
    <source>
        <dbReference type="ARBA" id="ARBA00022640"/>
    </source>
</evidence>
<feature type="region of interest" description="Disordered" evidence="6">
    <location>
        <begin position="16"/>
        <end position="35"/>
    </location>
</feature>
<dbReference type="FunFam" id="3.30.300.90:FF:000004">
    <property type="entry name" value="SufE-like protein, chloroplastic"/>
    <property type="match status" value="1"/>
</dbReference>
<evidence type="ECO:0000256" key="6">
    <source>
        <dbReference type="SAM" id="MobiDB-lite"/>
    </source>
</evidence>
<dbReference type="PANTHER" id="PTHR46230">
    <property type="match status" value="1"/>
</dbReference>
<protein>
    <submittedName>
        <fullName evidence="7">Uncharacterized protein</fullName>
    </submittedName>
</protein>
<evidence type="ECO:0000313" key="7">
    <source>
        <dbReference type="EMBL" id="CAH8391478.1"/>
    </source>
</evidence>
<organism evidence="7 8">
    <name type="scientific">Eruca vesicaria subsp. sativa</name>
    <name type="common">Garden rocket</name>
    <name type="synonym">Eruca sativa</name>
    <dbReference type="NCBI Taxonomy" id="29727"/>
    <lineage>
        <taxon>Eukaryota</taxon>
        <taxon>Viridiplantae</taxon>
        <taxon>Streptophyta</taxon>
        <taxon>Embryophyta</taxon>
        <taxon>Tracheophyta</taxon>
        <taxon>Spermatophyta</taxon>
        <taxon>Magnoliopsida</taxon>
        <taxon>eudicotyledons</taxon>
        <taxon>Gunneridae</taxon>
        <taxon>Pentapetalae</taxon>
        <taxon>rosids</taxon>
        <taxon>malvids</taxon>
        <taxon>Brassicales</taxon>
        <taxon>Brassicaceae</taxon>
        <taxon>Brassiceae</taxon>
        <taxon>Eruca</taxon>
    </lineage>
</organism>
<dbReference type="AlphaFoldDB" id="A0ABC8M5B1"/>
<name>A0ABC8M5B1_ERUVS</name>
<accession>A0ABC8M5B1</accession>
<evidence type="ECO:0000256" key="2">
    <source>
        <dbReference type="ARBA" id="ARBA00022528"/>
    </source>
</evidence>
<dbReference type="PANTHER" id="PTHR46230:SF6">
    <property type="entry name" value="PROTEIN BOLA1, CHLOROPLASTIC"/>
    <property type="match status" value="1"/>
</dbReference>
<proteinExistence type="inferred from homology"/>
<dbReference type="Pfam" id="PF01722">
    <property type="entry name" value="BolA"/>
    <property type="match status" value="1"/>
</dbReference>
<comment type="subcellular location">
    <subcellularLocation>
        <location evidence="1">Plastid</location>
        <location evidence="1">Chloroplast</location>
    </subcellularLocation>
</comment>
<dbReference type="InterPro" id="IPR002634">
    <property type="entry name" value="BolA"/>
</dbReference>
<dbReference type="InterPro" id="IPR036065">
    <property type="entry name" value="BolA-like_sf"/>
</dbReference>
<keyword evidence="8" id="KW-1185">Reference proteome</keyword>
<dbReference type="SUPFAM" id="SSF82657">
    <property type="entry name" value="BolA-like"/>
    <property type="match status" value="1"/>
</dbReference>
<evidence type="ECO:0000256" key="5">
    <source>
        <dbReference type="RuleBase" id="RU003860"/>
    </source>
</evidence>
<evidence type="ECO:0000313" key="8">
    <source>
        <dbReference type="Proteomes" id="UP001642260"/>
    </source>
</evidence>
<dbReference type="GO" id="GO:0009507">
    <property type="term" value="C:chloroplast"/>
    <property type="evidence" value="ECO:0007669"/>
    <property type="project" value="UniProtKB-SubCell"/>
</dbReference>
<keyword evidence="2" id="KW-0150">Chloroplast</keyword>
<keyword evidence="3" id="KW-0934">Plastid</keyword>
<dbReference type="Proteomes" id="UP001642260">
    <property type="component" value="Unassembled WGS sequence"/>
</dbReference>
<reference evidence="7 8" key="1">
    <citation type="submission" date="2022-03" db="EMBL/GenBank/DDBJ databases">
        <authorList>
            <person name="Macdonald S."/>
            <person name="Ahmed S."/>
            <person name="Newling K."/>
        </authorList>
    </citation>
    <scope>NUCLEOTIDE SEQUENCE [LARGE SCALE GENOMIC DNA]</scope>
</reference>
<sequence length="145" mass="16089">MFSSSSIRLIVSGLHRPPTLKSPLNPPRLSHSSSTGFRAMSSVENNSGGIENRASRIKEKLEKELEPVELVIEDVSYQHAGHAGMKGRGTDEETHFNVRIVSKGFEGMNLVKRHRLVYDLLREELDSGLHALSIVSKTPSESIKK</sequence>
<keyword evidence="4" id="KW-0809">Transit peptide</keyword>
<evidence type="ECO:0000256" key="1">
    <source>
        <dbReference type="ARBA" id="ARBA00004229"/>
    </source>
</evidence>
<comment type="similarity">
    <text evidence="5">Belongs to the BolA/IbaG family.</text>
</comment>